<reference evidence="2 3" key="1">
    <citation type="submission" date="2014-09" db="EMBL/GenBank/DDBJ databases">
        <authorList>
            <person name="Ellenberger Sabrina"/>
        </authorList>
    </citation>
    <scope>NUCLEOTIDE SEQUENCE [LARGE SCALE GENOMIC DNA]</scope>
    <source>
        <strain evidence="2 3">CBS 412.66</strain>
    </source>
</reference>
<accession>A0A0B7MYR5</accession>
<keyword evidence="1" id="KW-0732">Signal</keyword>
<organism evidence="2 3">
    <name type="scientific">Parasitella parasitica</name>
    <dbReference type="NCBI Taxonomy" id="35722"/>
    <lineage>
        <taxon>Eukaryota</taxon>
        <taxon>Fungi</taxon>
        <taxon>Fungi incertae sedis</taxon>
        <taxon>Mucoromycota</taxon>
        <taxon>Mucoromycotina</taxon>
        <taxon>Mucoromycetes</taxon>
        <taxon>Mucorales</taxon>
        <taxon>Mucorineae</taxon>
        <taxon>Mucoraceae</taxon>
        <taxon>Parasitella</taxon>
    </lineage>
</organism>
<name>A0A0B7MYR5_9FUNG</name>
<dbReference type="EMBL" id="LN719426">
    <property type="protein sequence ID" value="CEP08034.1"/>
    <property type="molecule type" value="Genomic_DNA"/>
</dbReference>
<proteinExistence type="predicted"/>
<dbReference type="OrthoDB" id="2276720at2759"/>
<evidence type="ECO:0000313" key="3">
    <source>
        <dbReference type="Proteomes" id="UP000054107"/>
    </source>
</evidence>
<sequence>MKFSIIAFVGSLITSASALQNYQTADKQLNITSPLLHGTYVAGQILPLSYIPINSKVALNIYLKGGDNETAIALDADTSNDPTNNAPIKVDNATYYQHSINYVIPTTYSAGNYECIFENTASGSNTSIPISLLAYIPPSDASSVIATAAPTASAVTETSILIAQPSKA</sequence>
<keyword evidence="3" id="KW-1185">Reference proteome</keyword>
<feature type="signal peptide" evidence="1">
    <location>
        <begin position="1"/>
        <end position="18"/>
    </location>
</feature>
<dbReference type="AlphaFoldDB" id="A0A0B7MYR5"/>
<protein>
    <submittedName>
        <fullName evidence="2">Uncharacterized protein</fullName>
    </submittedName>
</protein>
<gene>
    <name evidence="2" type="primary">PARPA_01343.1 scaffold 1359</name>
</gene>
<feature type="chain" id="PRO_5002137687" evidence="1">
    <location>
        <begin position="19"/>
        <end position="168"/>
    </location>
</feature>
<dbReference type="Proteomes" id="UP000054107">
    <property type="component" value="Unassembled WGS sequence"/>
</dbReference>
<evidence type="ECO:0000256" key="1">
    <source>
        <dbReference type="SAM" id="SignalP"/>
    </source>
</evidence>
<evidence type="ECO:0000313" key="2">
    <source>
        <dbReference type="EMBL" id="CEP08034.1"/>
    </source>
</evidence>